<dbReference type="PANTHER" id="PTHR15615:SF10">
    <property type="entry name" value="PHO85 CYCLIN-2-RELATED"/>
    <property type="match status" value="1"/>
</dbReference>
<feature type="compositionally biased region" description="Basic residues" evidence="1">
    <location>
        <begin position="285"/>
        <end position="295"/>
    </location>
</feature>
<dbReference type="GO" id="GO:0005634">
    <property type="term" value="C:nucleus"/>
    <property type="evidence" value="ECO:0007669"/>
    <property type="project" value="TreeGrafter"/>
</dbReference>
<evidence type="ECO:0000256" key="1">
    <source>
        <dbReference type="SAM" id="MobiDB-lite"/>
    </source>
</evidence>
<protein>
    <recommendedName>
        <fullName evidence="2">Cyclin N-terminal domain-containing protein</fullName>
    </recommendedName>
</protein>
<dbReference type="InterPro" id="IPR006671">
    <property type="entry name" value="Cyclin_N"/>
</dbReference>
<dbReference type="EMBL" id="JAFEKC020000006">
    <property type="protein sequence ID" value="KAK0513819.1"/>
    <property type="molecule type" value="Genomic_DNA"/>
</dbReference>
<feature type="region of interest" description="Disordered" evidence="1">
    <location>
        <begin position="38"/>
        <end position="66"/>
    </location>
</feature>
<reference evidence="3" key="1">
    <citation type="submission" date="2023-03" db="EMBL/GenBank/DDBJ databases">
        <title>Complete genome of Cladonia borealis.</title>
        <authorList>
            <person name="Park H."/>
        </authorList>
    </citation>
    <scope>NUCLEOTIDE SEQUENCE</scope>
    <source>
        <strain evidence="3">ANT050790</strain>
    </source>
</reference>
<feature type="domain" description="Cyclin N-terminal" evidence="2">
    <location>
        <begin position="73"/>
        <end position="176"/>
    </location>
</feature>
<dbReference type="GO" id="GO:0016538">
    <property type="term" value="F:cyclin-dependent protein serine/threonine kinase regulator activity"/>
    <property type="evidence" value="ECO:0007669"/>
    <property type="project" value="TreeGrafter"/>
</dbReference>
<evidence type="ECO:0000313" key="4">
    <source>
        <dbReference type="Proteomes" id="UP001166286"/>
    </source>
</evidence>
<dbReference type="PANTHER" id="PTHR15615">
    <property type="match status" value="1"/>
</dbReference>
<dbReference type="Pfam" id="PF00134">
    <property type="entry name" value="Cyclin_N"/>
    <property type="match status" value="1"/>
</dbReference>
<dbReference type="CDD" id="cd20557">
    <property type="entry name" value="CYCLIN_ScPCL1-like"/>
    <property type="match status" value="1"/>
</dbReference>
<evidence type="ECO:0000259" key="2">
    <source>
        <dbReference type="Pfam" id="PF00134"/>
    </source>
</evidence>
<dbReference type="SUPFAM" id="SSF47954">
    <property type="entry name" value="Cyclin-like"/>
    <property type="match status" value="1"/>
</dbReference>
<proteinExistence type="predicted"/>
<gene>
    <name evidence="3" type="ORF">JMJ35_003541</name>
</gene>
<dbReference type="InterPro" id="IPR013922">
    <property type="entry name" value="Cyclin_PHO80-like"/>
</dbReference>
<dbReference type="InterPro" id="IPR036915">
    <property type="entry name" value="Cyclin-like_sf"/>
</dbReference>
<keyword evidence="4" id="KW-1185">Reference proteome</keyword>
<comment type="caution">
    <text evidence="3">The sequence shown here is derived from an EMBL/GenBank/DDBJ whole genome shotgun (WGS) entry which is preliminary data.</text>
</comment>
<dbReference type="AlphaFoldDB" id="A0AA39R4U4"/>
<feature type="region of interest" description="Disordered" evidence="1">
    <location>
        <begin position="272"/>
        <end position="346"/>
    </location>
</feature>
<evidence type="ECO:0000313" key="3">
    <source>
        <dbReference type="EMBL" id="KAK0513819.1"/>
    </source>
</evidence>
<feature type="compositionally biased region" description="Low complexity" evidence="1">
    <location>
        <begin position="314"/>
        <end position="338"/>
    </location>
</feature>
<dbReference type="Gene3D" id="1.10.472.10">
    <property type="entry name" value="Cyclin-like"/>
    <property type="match status" value="1"/>
</dbReference>
<dbReference type="Proteomes" id="UP001166286">
    <property type="component" value="Unassembled WGS sequence"/>
</dbReference>
<dbReference type="GO" id="GO:0000307">
    <property type="term" value="C:cyclin-dependent protein kinase holoenzyme complex"/>
    <property type="evidence" value="ECO:0007669"/>
    <property type="project" value="TreeGrafter"/>
</dbReference>
<dbReference type="GO" id="GO:0019901">
    <property type="term" value="F:protein kinase binding"/>
    <property type="evidence" value="ECO:0007669"/>
    <property type="project" value="InterPro"/>
</dbReference>
<accession>A0AA39R4U4</accession>
<feature type="compositionally biased region" description="Low complexity" evidence="1">
    <location>
        <begin position="272"/>
        <end position="282"/>
    </location>
</feature>
<sequence length="414" mass="45927">MSTSTQKQMALDQFIMQPVTPNMVSHLAQQARSVIRCEQRRPQMNKNLPPTPPASPPYDAEPRSPLQPSLPSLEEFIQSLVDKSRVQVPTLMSSLVYLSRLQQKLPPVAKGMRCTVHRIFLASLILAAKYLNDSSPKNKHWARYSSVKGYEGFGFSITEVNLMEKQLLFLLDWELRITNEDLLEQFEPFLAPIRFQQEQAELKRRRTAREHEVLLQQRAYYSKPQPARPYASTTCLPTAPTPPPSVGVYASPASYSSSTYLSDLERFSSSLAATSSHSTTDLATRHARRPIRHARSISPPSADNVPGLSRPGTAADNHSVSSRSSSSSPPASYGTPASTVSSYASDNYMPAIGKDDGYYGENMYKLRPILGNHQMSYGVEEKPAKKARTMGAVGGNIISRFLNSGANYRTTVRA</sequence>
<organism evidence="3 4">
    <name type="scientific">Cladonia borealis</name>
    <dbReference type="NCBI Taxonomy" id="184061"/>
    <lineage>
        <taxon>Eukaryota</taxon>
        <taxon>Fungi</taxon>
        <taxon>Dikarya</taxon>
        <taxon>Ascomycota</taxon>
        <taxon>Pezizomycotina</taxon>
        <taxon>Lecanoromycetes</taxon>
        <taxon>OSLEUM clade</taxon>
        <taxon>Lecanoromycetidae</taxon>
        <taxon>Lecanorales</taxon>
        <taxon>Lecanorineae</taxon>
        <taxon>Cladoniaceae</taxon>
        <taxon>Cladonia</taxon>
    </lineage>
</organism>
<name>A0AA39R4U4_9LECA</name>